<evidence type="ECO:0000313" key="8">
    <source>
        <dbReference type="Proteomes" id="UP000276588"/>
    </source>
</evidence>
<feature type="DNA-binding region" description="H-T-H motif" evidence="5">
    <location>
        <begin position="35"/>
        <end position="54"/>
    </location>
</feature>
<keyword evidence="1" id="KW-0678">Repressor</keyword>
<organism evidence="7 8">
    <name type="scientific">Halonotius aquaticus</name>
    <dbReference type="NCBI Taxonomy" id="2216978"/>
    <lineage>
        <taxon>Archaea</taxon>
        <taxon>Methanobacteriati</taxon>
        <taxon>Methanobacteriota</taxon>
        <taxon>Stenosarchaea group</taxon>
        <taxon>Halobacteria</taxon>
        <taxon>Halobacteriales</taxon>
        <taxon>Haloferacaceae</taxon>
        <taxon>Halonotius</taxon>
    </lineage>
</organism>
<dbReference type="OrthoDB" id="135877at2157"/>
<evidence type="ECO:0000256" key="1">
    <source>
        <dbReference type="ARBA" id="ARBA00022491"/>
    </source>
</evidence>
<proteinExistence type="predicted"/>
<feature type="domain" description="HTH tetR-type" evidence="6">
    <location>
        <begin position="12"/>
        <end position="72"/>
    </location>
</feature>
<name>A0A3A6PZW0_9EURY</name>
<dbReference type="SUPFAM" id="SSF48498">
    <property type="entry name" value="Tetracyclin repressor-like, C-terminal domain"/>
    <property type="match status" value="1"/>
</dbReference>
<dbReference type="EMBL" id="QKNY01000003">
    <property type="protein sequence ID" value="RJX44804.1"/>
    <property type="molecule type" value="Genomic_DNA"/>
</dbReference>
<dbReference type="InterPro" id="IPR009057">
    <property type="entry name" value="Homeodomain-like_sf"/>
</dbReference>
<keyword evidence="8" id="KW-1185">Reference proteome</keyword>
<dbReference type="InterPro" id="IPR039538">
    <property type="entry name" value="BetI_C"/>
</dbReference>
<evidence type="ECO:0000313" key="7">
    <source>
        <dbReference type="EMBL" id="RJX44804.1"/>
    </source>
</evidence>
<evidence type="ECO:0000259" key="6">
    <source>
        <dbReference type="PROSITE" id="PS50977"/>
    </source>
</evidence>
<dbReference type="SUPFAM" id="SSF46689">
    <property type="entry name" value="Homeodomain-like"/>
    <property type="match status" value="1"/>
</dbReference>
<accession>A0A3A6PZW0</accession>
<dbReference type="PANTHER" id="PTHR47506">
    <property type="entry name" value="TRANSCRIPTIONAL REGULATORY PROTEIN"/>
    <property type="match status" value="1"/>
</dbReference>
<evidence type="ECO:0000256" key="5">
    <source>
        <dbReference type="PROSITE-ProRule" id="PRU00335"/>
    </source>
</evidence>
<comment type="caution">
    <text evidence="7">The sequence shown here is derived from an EMBL/GenBank/DDBJ whole genome shotgun (WGS) entry which is preliminary data.</text>
</comment>
<dbReference type="Pfam" id="PF13977">
    <property type="entry name" value="TetR_C_6"/>
    <property type="match status" value="1"/>
</dbReference>
<keyword evidence="4" id="KW-0804">Transcription</keyword>
<dbReference type="PROSITE" id="PS50977">
    <property type="entry name" value="HTH_TETR_2"/>
    <property type="match status" value="1"/>
</dbReference>
<dbReference type="Pfam" id="PF00440">
    <property type="entry name" value="TetR_N"/>
    <property type="match status" value="1"/>
</dbReference>
<protein>
    <submittedName>
        <fullName evidence="7">TetR/AcrR family transcriptional regulator</fullName>
    </submittedName>
</protein>
<keyword evidence="2" id="KW-0805">Transcription regulation</keyword>
<evidence type="ECO:0000256" key="4">
    <source>
        <dbReference type="ARBA" id="ARBA00023163"/>
    </source>
</evidence>
<evidence type="ECO:0000256" key="2">
    <source>
        <dbReference type="ARBA" id="ARBA00023015"/>
    </source>
</evidence>
<dbReference type="Gene3D" id="1.10.357.10">
    <property type="entry name" value="Tetracycline Repressor, domain 2"/>
    <property type="match status" value="1"/>
</dbReference>
<dbReference type="InterPro" id="IPR036271">
    <property type="entry name" value="Tet_transcr_reg_TetR-rel_C_sf"/>
</dbReference>
<dbReference type="AlphaFoldDB" id="A0A3A6PZW0"/>
<dbReference type="PANTHER" id="PTHR47506:SF1">
    <property type="entry name" value="HTH-TYPE TRANSCRIPTIONAL REGULATOR YJDC"/>
    <property type="match status" value="1"/>
</dbReference>
<dbReference type="Proteomes" id="UP000276588">
    <property type="component" value="Unassembled WGS sequence"/>
</dbReference>
<dbReference type="PRINTS" id="PR00455">
    <property type="entry name" value="HTHTETR"/>
</dbReference>
<dbReference type="RefSeq" id="WP_120100591.1">
    <property type="nucleotide sequence ID" value="NZ_QKNY01000003.1"/>
</dbReference>
<sequence>MSDEALLDGNPADTHEAIMMATFAALRTHGYPGISIQRIADESDLTKSTFYHHFDGKDDILLSFVEYMRDYFERGYRIESTGDPVGDLKAFVTVSLGEYPAAEGTPDADARLSTYLELRAQAIQNEAFRSEFTELSATLVDNLTEIIETGVDQGVFAVDDPETTAEYLVATIEGINLQQTTRTDDPRSMLRKELETYIETTVLADDIAF</sequence>
<evidence type="ECO:0000256" key="3">
    <source>
        <dbReference type="ARBA" id="ARBA00023125"/>
    </source>
</evidence>
<dbReference type="GO" id="GO:0003677">
    <property type="term" value="F:DNA binding"/>
    <property type="evidence" value="ECO:0007669"/>
    <property type="project" value="UniProtKB-UniRule"/>
</dbReference>
<keyword evidence="3 5" id="KW-0238">DNA-binding</keyword>
<gene>
    <name evidence="7" type="ORF">DM826_01460</name>
</gene>
<dbReference type="InterPro" id="IPR001647">
    <property type="entry name" value="HTH_TetR"/>
</dbReference>
<reference evidence="7 8" key="1">
    <citation type="submission" date="2018-06" db="EMBL/GenBank/DDBJ databases">
        <title>Halonotius sp. F13-13 a new haloarchaeeon isolated from a solar saltern from Isla Cristina, Huelva, Spain.</title>
        <authorList>
            <person name="Duran-Viseras A."/>
            <person name="Sanchez-Porro C."/>
            <person name="Ventosa A."/>
        </authorList>
    </citation>
    <scope>NUCLEOTIDE SEQUENCE [LARGE SCALE GENOMIC DNA]</scope>
    <source>
        <strain evidence="7 8">F13-13</strain>
    </source>
</reference>